<dbReference type="STRING" id="228230.RMCC_4459"/>
<comment type="cofactor">
    <cofactor evidence="1">
        <name>Mg(2+)</name>
        <dbReference type="ChEBI" id="CHEBI:18420"/>
    </cofactor>
</comment>
<dbReference type="InterPro" id="IPR020476">
    <property type="entry name" value="Nudix_hydrolase"/>
</dbReference>
<dbReference type="InterPro" id="IPR020084">
    <property type="entry name" value="NUDIX_hydrolase_CS"/>
</dbReference>
<keyword evidence="3 4" id="KW-0378">Hydrolase</keyword>
<evidence type="ECO:0000256" key="3">
    <source>
        <dbReference type="ARBA" id="ARBA00022801"/>
    </source>
</evidence>
<reference evidence="7" key="1">
    <citation type="journal article" date="2016" name="Genome Announc.">
        <title>Draft Genome Sequences of Five Rapidly Growing Mycobacterium Species, M. thermoresistibile, M. fortuitum subsp. acetamidolyticum, M. canariasense, M. brisbanense, and M. novocastrense.</title>
        <authorList>
            <person name="Katahira K."/>
            <person name="Ogura Y."/>
            <person name="Gotoh Y."/>
            <person name="Hayashi T."/>
        </authorList>
    </citation>
    <scope>NUCLEOTIDE SEQUENCE [LARGE SCALE GENOMIC DNA]</scope>
    <source>
        <strain evidence="7">JCM15298</strain>
    </source>
</reference>
<protein>
    <submittedName>
        <fullName evidence="6">NUDIX hydrolase</fullName>
    </submittedName>
</protein>
<evidence type="ECO:0000256" key="1">
    <source>
        <dbReference type="ARBA" id="ARBA00001946"/>
    </source>
</evidence>
<comment type="caution">
    <text evidence="6">The sequence shown here is derived from an EMBL/GenBank/DDBJ whole genome shotgun (WGS) entry which is preliminary data.</text>
</comment>
<dbReference type="InterPro" id="IPR000086">
    <property type="entry name" value="NUDIX_hydrolase_dom"/>
</dbReference>
<dbReference type="PANTHER" id="PTHR43046:SF14">
    <property type="entry name" value="MUTT_NUDIX FAMILY PROTEIN"/>
    <property type="match status" value="1"/>
</dbReference>
<dbReference type="GO" id="GO:0016787">
    <property type="term" value="F:hydrolase activity"/>
    <property type="evidence" value="ECO:0007669"/>
    <property type="project" value="UniProtKB-KW"/>
</dbReference>
<dbReference type="PANTHER" id="PTHR43046">
    <property type="entry name" value="GDP-MANNOSE MANNOSYL HYDROLASE"/>
    <property type="match status" value="1"/>
</dbReference>
<gene>
    <name evidence="6" type="ORF">RMCC_4459</name>
</gene>
<feature type="domain" description="Nudix hydrolase" evidence="5">
    <location>
        <begin position="1"/>
        <end position="116"/>
    </location>
</feature>
<dbReference type="PRINTS" id="PR00502">
    <property type="entry name" value="NUDIXFAMILY"/>
</dbReference>
<dbReference type="SUPFAM" id="SSF55811">
    <property type="entry name" value="Nudix"/>
    <property type="match status" value="1"/>
</dbReference>
<evidence type="ECO:0000259" key="5">
    <source>
        <dbReference type="PROSITE" id="PS51462"/>
    </source>
</evidence>
<name>A0A100WGL1_MYCCR</name>
<dbReference type="PROSITE" id="PS51462">
    <property type="entry name" value="NUDIX"/>
    <property type="match status" value="1"/>
</dbReference>
<dbReference type="Gene3D" id="3.90.79.10">
    <property type="entry name" value="Nucleoside Triphosphate Pyrophosphohydrolase"/>
    <property type="match status" value="1"/>
</dbReference>
<keyword evidence="7" id="KW-1185">Reference proteome</keyword>
<dbReference type="AlphaFoldDB" id="A0A100WGL1"/>
<dbReference type="EMBL" id="BCSY01000074">
    <property type="protein sequence ID" value="GAS97493.1"/>
    <property type="molecule type" value="Genomic_DNA"/>
</dbReference>
<organism evidence="6 7">
    <name type="scientific">Mycolicibacterium canariasense</name>
    <name type="common">Mycobacterium canariasense</name>
    <dbReference type="NCBI Taxonomy" id="228230"/>
    <lineage>
        <taxon>Bacteria</taxon>
        <taxon>Bacillati</taxon>
        <taxon>Actinomycetota</taxon>
        <taxon>Actinomycetes</taxon>
        <taxon>Mycobacteriales</taxon>
        <taxon>Mycobacteriaceae</taxon>
        <taxon>Mycolicibacterium</taxon>
    </lineage>
</organism>
<dbReference type="Proteomes" id="UP000069443">
    <property type="component" value="Unassembled WGS sequence"/>
</dbReference>
<proteinExistence type="inferred from homology"/>
<dbReference type="InterPro" id="IPR015797">
    <property type="entry name" value="NUDIX_hydrolase-like_dom_sf"/>
</dbReference>
<reference evidence="7" key="2">
    <citation type="submission" date="2016-02" db="EMBL/GenBank/DDBJ databases">
        <title>Draft genome sequence of five rapidly growing Mycobacterium species.</title>
        <authorList>
            <person name="Katahira K."/>
            <person name="Gotou Y."/>
            <person name="Iida K."/>
            <person name="Ogura Y."/>
            <person name="Hayashi T."/>
        </authorList>
    </citation>
    <scope>NUCLEOTIDE SEQUENCE [LARGE SCALE GENOMIC DNA]</scope>
    <source>
        <strain evidence="7">JCM15298</strain>
    </source>
</reference>
<accession>A0A100WGL1</accession>
<evidence type="ECO:0000256" key="2">
    <source>
        <dbReference type="ARBA" id="ARBA00005582"/>
    </source>
</evidence>
<comment type="similarity">
    <text evidence="2 4">Belongs to the Nudix hydrolase family.</text>
</comment>
<evidence type="ECO:0000256" key="4">
    <source>
        <dbReference type="RuleBase" id="RU003476"/>
    </source>
</evidence>
<evidence type="ECO:0000313" key="6">
    <source>
        <dbReference type="EMBL" id="GAS97493.1"/>
    </source>
</evidence>
<dbReference type="PROSITE" id="PS00893">
    <property type="entry name" value="NUDIX_BOX"/>
    <property type="match status" value="1"/>
</dbReference>
<evidence type="ECO:0000313" key="7">
    <source>
        <dbReference type="Proteomes" id="UP000069443"/>
    </source>
</evidence>
<sequence>MWVGPGGGIETGEEPADTLRRELFEETGFVLDPSHGAQLVWVQTAELSEMQPHGYTGVVNFYFLIRVAAFEPESGVDTDAAGHPDAEGILTQRWWSLADITTAHHHGVLFSPRALPTLLSSLLTVGPPPTPVRVGL</sequence>
<dbReference type="Pfam" id="PF00293">
    <property type="entry name" value="NUDIX"/>
    <property type="match status" value="1"/>
</dbReference>